<sequence length="97" mass="11164">MKKENGGAALSVRVLAKEFVVCDPVSLFSSLEGACYKPWCALKKKWWVKRTMQRRGRVRCFADQRISAYVSVYHVPLFFPSPKTRVFLTLPACTHRL</sequence>
<dbReference type="EMBL" id="MU151138">
    <property type="protein sequence ID" value="KAF9449171.1"/>
    <property type="molecule type" value="Genomic_DNA"/>
</dbReference>
<gene>
    <name evidence="1" type="ORF">P691DRAFT_812856</name>
</gene>
<name>A0A9P5XG36_9AGAR</name>
<proteinExistence type="predicted"/>
<accession>A0A9P5XG36</accession>
<comment type="caution">
    <text evidence="1">The sequence shown here is derived from an EMBL/GenBank/DDBJ whole genome shotgun (WGS) entry which is preliminary data.</text>
</comment>
<reference evidence="1" key="1">
    <citation type="submission" date="2020-11" db="EMBL/GenBank/DDBJ databases">
        <authorList>
            <consortium name="DOE Joint Genome Institute"/>
            <person name="Ahrendt S."/>
            <person name="Riley R."/>
            <person name="Andreopoulos W."/>
            <person name="Labutti K."/>
            <person name="Pangilinan J."/>
            <person name="Ruiz-Duenas F.J."/>
            <person name="Barrasa J.M."/>
            <person name="Sanchez-Garcia M."/>
            <person name="Camarero S."/>
            <person name="Miyauchi S."/>
            <person name="Serrano A."/>
            <person name="Linde D."/>
            <person name="Babiker R."/>
            <person name="Drula E."/>
            <person name="Ayuso-Fernandez I."/>
            <person name="Pacheco R."/>
            <person name="Padilla G."/>
            <person name="Ferreira P."/>
            <person name="Barriuso J."/>
            <person name="Kellner H."/>
            <person name="Castanera R."/>
            <person name="Alfaro M."/>
            <person name="Ramirez L."/>
            <person name="Pisabarro A.G."/>
            <person name="Kuo A."/>
            <person name="Tritt A."/>
            <person name="Lipzen A."/>
            <person name="He G."/>
            <person name="Yan M."/>
            <person name="Ng V."/>
            <person name="Cullen D."/>
            <person name="Martin F."/>
            <person name="Rosso M.-N."/>
            <person name="Henrissat B."/>
            <person name="Hibbett D."/>
            <person name="Martinez A.T."/>
            <person name="Grigoriev I.V."/>
        </authorList>
    </citation>
    <scope>NUCLEOTIDE SEQUENCE</scope>
    <source>
        <strain evidence="1">MF-IS2</strain>
    </source>
</reference>
<evidence type="ECO:0000313" key="1">
    <source>
        <dbReference type="EMBL" id="KAF9449171.1"/>
    </source>
</evidence>
<protein>
    <submittedName>
        <fullName evidence="1">Uncharacterized protein</fullName>
    </submittedName>
</protein>
<organism evidence="1 2">
    <name type="scientific">Macrolepiota fuliginosa MF-IS2</name>
    <dbReference type="NCBI Taxonomy" id="1400762"/>
    <lineage>
        <taxon>Eukaryota</taxon>
        <taxon>Fungi</taxon>
        <taxon>Dikarya</taxon>
        <taxon>Basidiomycota</taxon>
        <taxon>Agaricomycotina</taxon>
        <taxon>Agaricomycetes</taxon>
        <taxon>Agaricomycetidae</taxon>
        <taxon>Agaricales</taxon>
        <taxon>Agaricineae</taxon>
        <taxon>Agaricaceae</taxon>
        <taxon>Macrolepiota</taxon>
    </lineage>
</organism>
<evidence type="ECO:0000313" key="2">
    <source>
        <dbReference type="Proteomes" id="UP000807342"/>
    </source>
</evidence>
<keyword evidence="2" id="KW-1185">Reference proteome</keyword>
<dbReference type="Proteomes" id="UP000807342">
    <property type="component" value="Unassembled WGS sequence"/>
</dbReference>
<dbReference type="AlphaFoldDB" id="A0A9P5XG36"/>